<evidence type="ECO:0000256" key="6">
    <source>
        <dbReference type="ARBA" id="ARBA00022840"/>
    </source>
</evidence>
<dbReference type="InParanoid" id="A0A3R7GL92"/>
<protein>
    <submittedName>
        <fullName evidence="9">Fanconi anemia group M protein</fullName>
    </submittedName>
</protein>
<dbReference type="Gene3D" id="3.40.50.300">
    <property type="entry name" value="P-loop containing nucleotide triphosphate hydrolases"/>
    <property type="match status" value="2"/>
</dbReference>
<evidence type="ECO:0000256" key="2">
    <source>
        <dbReference type="ARBA" id="ARBA00009889"/>
    </source>
</evidence>
<dbReference type="InterPro" id="IPR027417">
    <property type="entry name" value="P-loop_NTPase"/>
</dbReference>
<dbReference type="PANTHER" id="PTHR14025">
    <property type="entry name" value="FANCONI ANEMIA GROUP M FANCM FAMILY MEMBER"/>
    <property type="match status" value="1"/>
</dbReference>
<evidence type="ECO:0000313" key="10">
    <source>
        <dbReference type="Proteomes" id="UP000286415"/>
    </source>
</evidence>
<dbReference type="FunFam" id="3.40.50.300:FF:000861">
    <property type="entry name" value="Fanconi anemia, complementation group M"/>
    <property type="match status" value="1"/>
</dbReference>
<dbReference type="Gene3D" id="1.20.1320.20">
    <property type="entry name" value="hef helicase domain"/>
    <property type="match status" value="1"/>
</dbReference>
<comment type="similarity">
    <text evidence="2">Belongs to the DEAD box helicase family. DEAH subfamily. FANCM sub-subfamily.</text>
</comment>
<dbReference type="SMART" id="SM00487">
    <property type="entry name" value="DEXDc"/>
    <property type="match status" value="1"/>
</dbReference>
<dbReference type="Pfam" id="PF00270">
    <property type="entry name" value="DEAD"/>
    <property type="match status" value="1"/>
</dbReference>
<sequence>MKQTSLIQSWTRALNRPFGQGRSSAVTTTTTSTPRTPPDPHSAIRDIGADADDHLLATLLDQYVDDTEVSPVVNQEAAIAALRSRPPIAYRPTGNDSDNLAGFDTEAGRTWIYPLNVNIRDYQFHITEQCLYKNTLVCLPTGLGKTLVAAVVMYNFLRWYPHGKSVFMAPTRPLVAQQLTACGRLLGLSSDTAIELTGSTPQTKRQRLWTNLRAFFLTPQVLMNDLQAGVCPSADLRLLIFDEAHKATGNHAYCQVIRLLTAPPHNHRLFRVVALSATPASDIQGVQTILANLLISHLELRTDTSVDVKRYTQHRQLETIVVPLGPELNRFRSQLIECARIPLERLRMRGALRQGMGDLRPERIAKFTVIKAREEWSSGPNAVQLSSIDAGAVQCDFGSVICLLHAMELLDQHGLRPLYQYLGGVLNGQRASASVRAEMMRLSGVEQLWSDLVTRFKPAPGADNPSSTQAPFVGGHPKLEKLKQLLVQHFRSHAPTAQGETRVIVFSQFRDSVEEIMHMLKQLRPLVRPASFIGQGSGTNRSPVLAGSGPDAKMSTSPLMPSNRLTSGGISQRDQLRVMDAFRKGVYNTLVSTCVGEEGLDVGQVDLIICFDAFKSPVRLMQRLGRTGRQRLGRIVMLLTEGREERNHAVSMARTSTIHRALLEGGAYKRLAFYPHNPRMIPLGITPEVDFRVLEPEFSTKDTVLPTVSNESTCRKRPSRAGKNRLSGRTPDEAQSHADAVGLSHINLRLTPVGPSPLLSLCVGTNSHSDWKSECPQLTQLYDLTSPKRLTSLRTCLQSRLSPRGDLTSPKRLTSLRTCLQSRLSPREKVGSSTSSRHLVSVLHLIELHRRGETQLSYHALGLRSVNVDTTLPPSPVAKADLESSQTEPMLKTNGNANPESDDRDTLRGSFTAAMLKMPQSVKGLVSGKLFFPVVVSGDHFDSQLIDVARNLTQSVNTLPGRISPASLQSAWERLLQTNEAQGPKVALPPKVDQPLEIPSVMSLEQWVDKSLLEAIEGDFTQNDGMPGTDVAKSTSKPTANQAPKNTLGSPLVGASQTGLAAAFCLASPKQLNLSAVARSTPRPKSPIHRRSDLGGSVSQINLTDALAILDRSTIRLDISGLVDDGLDDQPAPMDTLLRRSVVFNGPICPTPSKSDTLNFGTKLQLGEEFGEDFLAPSQRVASSVPTDPDPVTKSHSTPHGSPREPDPFELPSQFSWSPISVRDMDELTADAKEDCLTHSTVTSEQSRSEPWEADTTNLSQLQSNTRQKCLNSSSPIAFRMRRAKGHSHAHRFLLTQAEVGDGHSADEFDGTGLDVYDESFIDDSRDTTEPDERSSSRLDTSNMIGVYLQSIRSPPIGFAKASVCGDSAVTRKTSSKRLGAAFHSASANVLHQKSGGQPWPGTRLATIDSDSEDFIFSQPPEQDDDYQLDSFCVDSEDPGAHCSPNELLSINTQKPKKRRRRRIITDSD</sequence>
<keyword evidence="3" id="KW-0547">Nucleotide-binding</keyword>
<feature type="region of interest" description="Disordered" evidence="8">
    <location>
        <begin position="17"/>
        <end position="42"/>
    </location>
</feature>
<dbReference type="STRING" id="79923.A0A3R7GL92"/>
<feature type="compositionally biased region" description="Polar residues" evidence="8">
    <location>
        <begin position="554"/>
        <end position="570"/>
    </location>
</feature>
<feature type="region of interest" description="Disordered" evidence="8">
    <location>
        <begin position="1443"/>
        <end position="1469"/>
    </location>
</feature>
<evidence type="ECO:0000256" key="5">
    <source>
        <dbReference type="ARBA" id="ARBA00022806"/>
    </source>
</evidence>
<proteinExistence type="inferred from homology"/>
<dbReference type="GO" id="GO:0045003">
    <property type="term" value="P:double-strand break repair via synthesis-dependent strand annealing"/>
    <property type="evidence" value="ECO:0007669"/>
    <property type="project" value="TreeGrafter"/>
</dbReference>
<dbReference type="InterPro" id="IPR044749">
    <property type="entry name" value="FANCM_DEXDc"/>
</dbReference>
<dbReference type="GO" id="GO:0043138">
    <property type="term" value="F:3'-5' DNA helicase activity"/>
    <property type="evidence" value="ECO:0007669"/>
    <property type="project" value="InterPro"/>
</dbReference>
<evidence type="ECO:0000256" key="3">
    <source>
        <dbReference type="ARBA" id="ARBA00022741"/>
    </source>
</evidence>
<name>A0A3R7GL92_CLOSI</name>
<feature type="region of interest" description="Disordered" evidence="8">
    <location>
        <begin position="709"/>
        <end position="737"/>
    </location>
</feature>
<feature type="region of interest" description="Disordered" evidence="8">
    <location>
        <begin position="1178"/>
        <end position="1215"/>
    </location>
</feature>
<dbReference type="CDD" id="cd18801">
    <property type="entry name" value="SF2_C_FANCM_Hef"/>
    <property type="match status" value="1"/>
</dbReference>
<dbReference type="InterPro" id="IPR011545">
    <property type="entry name" value="DEAD/DEAH_box_helicase_dom"/>
</dbReference>
<dbReference type="CDD" id="cd18033">
    <property type="entry name" value="DEXDc_FANCM"/>
    <property type="match status" value="1"/>
</dbReference>
<reference evidence="9 10" key="1">
    <citation type="journal article" date="2018" name="Biotechnol. Adv.">
        <title>Improved genomic resources and new bioinformatic workflow for the carcinogenic parasite Clonorchis sinensis: Biotechnological implications.</title>
        <authorList>
            <person name="Wang D."/>
            <person name="Korhonen P.K."/>
            <person name="Gasser R.B."/>
            <person name="Young N.D."/>
        </authorList>
    </citation>
    <scope>NUCLEOTIDE SEQUENCE [LARGE SCALE GENOMIC DNA]</scope>
    <source>
        <strain evidence="9">Cs-k2</strain>
    </source>
</reference>
<evidence type="ECO:0000313" key="9">
    <source>
        <dbReference type="EMBL" id="KAG5447226.1"/>
    </source>
</evidence>
<dbReference type="InterPro" id="IPR039686">
    <property type="entry name" value="FANCM/Mph1-like_ID"/>
</dbReference>
<keyword evidence="5" id="KW-0347">Helicase</keyword>
<dbReference type="GO" id="GO:0016787">
    <property type="term" value="F:hydrolase activity"/>
    <property type="evidence" value="ECO:0007669"/>
    <property type="project" value="UniProtKB-KW"/>
</dbReference>
<dbReference type="SMART" id="SM00490">
    <property type="entry name" value="HELICc"/>
    <property type="match status" value="1"/>
</dbReference>
<accession>A0A3R7GL92</accession>
<dbReference type="PANTHER" id="PTHR14025:SF20">
    <property type="entry name" value="FANCONI ANEMIA GROUP M PROTEIN"/>
    <property type="match status" value="1"/>
</dbReference>
<feature type="region of interest" description="Disordered" evidence="8">
    <location>
        <begin position="1019"/>
        <end position="1050"/>
    </location>
</feature>
<dbReference type="CDD" id="cd12091">
    <property type="entry name" value="FANCM_ID"/>
    <property type="match status" value="1"/>
</dbReference>
<dbReference type="InterPro" id="IPR001650">
    <property type="entry name" value="Helicase_C-like"/>
</dbReference>
<dbReference type="InterPro" id="IPR014001">
    <property type="entry name" value="Helicase_ATP-bd"/>
</dbReference>
<dbReference type="GO" id="GO:0036297">
    <property type="term" value="P:interstrand cross-link repair"/>
    <property type="evidence" value="ECO:0007669"/>
    <property type="project" value="TreeGrafter"/>
</dbReference>
<evidence type="ECO:0000256" key="4">
    <source>
        <dbReference type="ARBA" id="ARBA00022801"/>
    </source>
</evidence>
<feature type="region of interest" description="Disordered" evidence="8">
    <location>
        <begin position="1238"/>
        <end position="1270"/>
    </location>
</feature>
<dbReference type="Pfam" id="PF00271">
    <property type="entry name" value="Helicase_C"/>
    <property type="match status" value="1"/>
</dbReference>
<feature type="region of interest" description="Disordered" evidence="8">
    <location>
        <begin position="538"/>
        <end position="570"/>
    </location>
</feature>
<reference evidence="9 10" key="2">
    <citation type="journal article" date="2021" name="Genomics">
        <title>High-quality reference genome for Clonorchis sinensis.</title>
        <authorList>
            <person name="Young N.D."/>
            <person name="Stroehlein A.J."/>
            <person name="Kinkar L."/>
            <person name="Wang T."/>
            <person name="Sohn W.M."/>
            <person name="Chang B.C.H."/>
            <person name="Kaur P."/>
            <person name="Weisz D."/>
            <person name="Dudchenko O."/>
            <person name="Aiden E.L."/>
            <person name="Korhonen P.K."/>
            <person name="Gasser R.B."/>
        </authorList>
    </citation>
    <scope>NUCLEOTIDE SEQUENCE [LARGE SCALE GENOMIC DNA]</scope>
    <source>
        <strain evidence="9">Cs-k2</strain>
    </source>
</reference>
<comment type="subcellular location">
    <subcellularLocation>
        <location evidence="1">Nucleus</location>
    </subcellularLocation>
</comment>
<evidence type="ECO:0000256" key="8">
    <source>
        <dbReference type="SAM" id="MobiDB-lite"/>
    </source>
</evidence>
<keyword evidence="6" id="KW-0067">ATP-binding</keyword>
<feature type="compositionally biased region" description="Polar residues" evidence="8">
    <location>
        <begin position="883"/>
        <end position="899"/>
    </location>
</feature>
<dbReference type="EMBL" id="NIRI02000042">
    <property type="protein sequence ID" value="KAG5447226.1"/>
    <property type="molecule type" value="Genomic_DNA"/>
</dbReference>
<dbReference type="GO" id="GO:0009378">
    <property type="term" value="F:four-way junction helicase activity"/>
    <property type="evidence" value="ECO:0007669"/>
    <property type="project" value="TreeGrafter"/>
</dbReference>
<keyword evidence="10" id="KW-1185">Reference proteome</keyword>
<dbReference type="OrthoDB" id="6513042at2759"/>
<dbReference type="PROSITE" id="PS51194">
    <property type="entry name" value="HELICASE_CTER"/>
    <property type="match status" value="1"/>
</dbReference>
<evidence type="ECO:0000256" key="7">
    <source>
        <dbReference type="ARBA" id="ARBA00023242"/>
    </source>
</evidence>
<dbReference type="Proteomes" id="UP000286415">
    <property type="component" value="Unassembled WGS sequence"/>
</dbReference>
<evidence type="ECO:0000256" key="1">
    <source>
        <dbReference type="ARBA" id="ARBA00004123"/>
    </source>
</evidence>
<feature type="region of interest" description="Disordered" evidence="8">
    <location>
        <begin position="880"/>
        <end position="906"/>
    </location>
</feature>
<gene>
    <name evidence="9" type="ORF">CSKR_111623</name>
</gene>
<dbReference type="GO" id="GO:0005524">
    <property type="term" value="F:ATP binding"/>
    <property type="evidence" value="ECO:0007669"/>
    <property type="project" value="UniProtKB-KW"/>
</dbReference>
<feature type="compositionally biased region" description="Polar residues" evidence="8">
    <location>
        <begin position="1255"/>
        <end position="1270"/>
    </location>
</feature>
<dbReference type="GO" id="GO:0005634">
    <property type="term" value="C:nucleus"/>
    <property type="evidence" value="ECO:0007669"/>
    <property type="project" value="UniProtKB-SubCell"/>
</dbReference>
<keyword evidence="7" id="KW-0539">Nucleus</keyword>
<dbReference type="SUPFAM" id="SSF52540">
    <property type="entry name" value="P-loop containing nucleoside triphosphate hydrolases"/>
    <property type="match status" value="1"/>
</dbReference>
<dbReference type="GO" id="GO:0000400">
    <property type="term" value="F:four-way junction DNA binding"/>
    <property type="evidence" value="ECO:0007669"/>
    <property type="project" value="TreeGrafter"/>
</dbReference>
<organism evidence="9 10">
    <name type="scientific">Clonorchis sinensis</name>
    <name type="common">Chinese liver fluke</name>
    <dbReference type="NCBI Taxonomy" id="79923"/>
    <lineage>
        <taxon>Eukaryota</taxon>
        <taxon>Metazoa</taxon>
        <taxon>Spiralia</taxon>
        <taxon>Lophotrochozoa</taxon>
        <taxon>Platyhelminthes</taxon>
        <taxon>Trematoda</taxon>
        <taxon>Digenea</taxon>
        <taxon>Opisthorchiida</taxon>
        <taxon>Opisthorchiata</taxon>
        <taxon>Opisthorchiidae</taxon>
        <taxon>Clonorchis</taxon>
    </lineage>
</organism>
<comment type="caution">
    <text evidence="9">The sequence shown here is derived from an EMBL/GenBank/DDBJ whole genome shotgun (WGS) entry which is preliminary data.</text>
</comment>
<dbReference type="PROSITE" id="PS51192">
    <property type="entry name" value="HELICASE_ATP_BIND_1"/>
    <property type="match status" value="1"/>
</dbReference>
<keyword evidence="4" id="KW-0378">Hydrolase</keyword>
<feature type="compositionally biased region" description="Polar residues" evidence="8">
    <location>
        <begin position="1032"/>
        <end position="1050"/>
    </location>
</feature>